<feature type="domain" description="GYF" evidence="2">
    <location>
        <begin position="446"/>
        <end position="503"/>
    </location>
</feature>
<dbReference type="InterPro" id="IPR019007">
    <property type="entry name" value="Wbp11/ELF5/Saf1_N"/>
</dbReference>
<dbReference type="PANTHER" id="PTHR45691:SF6">
    <property type="entry name" value="PROTEIN DIAPHANOUS"/>
    <property type="match status" value="1"/>
</dbReference>
<organism evidence="3 4">
    <name type="scientific">Discostella pseudostelligera</name>
    <dbReference type="NCBI Taxonomy" id="259834"/>
    <lineage>
        <taxon>Eukaryota</taxon>
        <taxon>Sar</taxon>
        <taxon>Stramenopiles</taxon>
        <taxon>Ochrophyta</taxon>
        <taxon>Bacillariophyta</taxon>
        <taxon>Coscinodiscophyceae</taxon>
        <taxon>Thalassiosirophycidae</taxon>
        <taxon>Stephanodiscales</taxon>
        <taxon>Stephanodiscaceae</taxon>
        <taxon>Discostella</taxon>
    </lineage>
</organism>
<feature type="compositionally biased region" description="Pro residues" evidence="1">
    <location>
        <begin position="254"/>
        <end position="303"/>
    </location>
</feature>
<evidence type="ECO:0000313" key="4">
    <source>
        <dbReference type="Proteomes" id="UP001530293"/>
    </source>
</evidence>
<sequence length="784" mass="87247">MARAEDLSIEAYRRQQRKKELKKNKTARIKARDAKVAATRSVEDVKAEISQLERKRDRNNEKSGLDAHEIKKLERLQKELRIVEAESVKRKALAEQAQIERDKELLAAQKTVAGVQKLNESKYSFLERYASVYYDEQMNPFGAPAPGQPKLYYADSEGKTTTMDSRRAVVPEKWREKFNLEGGRGRGDGLQLQADTSRVARERRWDDSGDINSMHTPIDTATSLQQYVSAPSQFTPHPPLLPSPPVPYQINNGVPPPPPPRPVQPPPPPPPSMPPPPVNAPPPPPPPPPRIPIDKTQPPPLPEPSKAVLRAVKRSAGKTNALADIWASQEEMEYEQTVKGTSLEIEGTADQQPQPYLPRWKRHKSNAKSKDHLADVNDPCCPNADGYGEYRNRDQIERQSRDVARLQKQQHEHAANLVATAASTSSSPQQKPAQTVPATFLYNVQQPIWYYQDNTSGAIQGPFSGQQMMGWRSFFLPTTPVRFGHDSIGKFTPLSEVDFINLPNHLVPPPPPPSPEEKLPTEVQDDTNVDNGVDNGDECEVESEQVLVAMPPLCAEDDATELHNPDTDIHPEVDLCIPPPSDEDDDDSRDEYEEDDNSAEKNTYPEVDTCIPPPSDDEADEEDELDDAGNDQEVDMCIPPDDEEGNEFDVPYPVDEEYPYPNDDEVPYPVDVEYPVDDVYGYPADGEAIGESAGEMAAVAPYPSDVVFGVTCDEEGNSDDQMLVPPVAAERKKEYDGDKAVVGFVPSHLRVKRKVAKPSKPETQGRSSAAGDYNKFMEEIAELK</sequence>
<feature type="compositionally biased region" description="Polar residues" evidence="1">
    <location>
        <begin position="210"/>
        <end position="235"/>
    </location>
</feature>
<feature type="region of interest" description="Disordered" evidence="1">
    <location>
        <begin position="179"/>
        <end position="307"/>
    </location>
</feature>
<dbReference type="Gene3D" id="3.30.1490.40">
    <property type="match status" value="1"/>
</dbReference>
<feature type="compositionally biased region" description="Acidic residues" evidence="1">
    <location>
        <begin position="615"/>
        <end position="647"/>
    </location>
</feature>
<dbReference type="InterPro" id="IPR003169">
    <property type="entry name" value="GYF"/>
</dbReference>
<evidence type="ECO:0000259" key="2">
    <source>
        <dbReference type="PROSITE" id="PS50829"/>
    </source>
</evidence>
<name>A0ABD3MLA9_9STRA</name>
<dbReference type="Pfam" id="PF09429">
    <property type="entry name" value="Wbp11"/>
    <property type="match status" value="1"/>
</dbReference>
<gene>
    <name evidence="3" type="ORF">ACHAWU_001114</name>
</gene>
<dbReference type="Pfam" id="PF02213">
    <property type="entry name" value="GYF"/>
    <property type="match status" value="1"/>
</dbReference>
<accession>A0ABD3MLA9</accession>
<dbReference type="PANTHER" id="PTHR45691">
    <property type="entry name" value="PROTEIN DIAPHANOUS"/>
    <property type="match status" value="1"/>
</dbReference>
<dbReference type="EMBL" id="JALLBG020000130">
    <property type="protein sequence ID" value="KAL3762967.1"/>
    <property type="molecule type" value="Genomic_DNA"/>
</dbReference>
<protein>
    <recommendedName>
        <fullName evidence="2">GYF domain-containing protein</fullName>
    </recommendedName>
</protein>
<dbReference type="SUPFAM" id="SSF55277">
    <property type="entry name" value="GYF domain"/>
    <property type="match status" value="1"/>
</dbReference>
<dbReference type="SMART" id="SM00444">
    <property type="entry name" value="GYF"/>
    <property type="match status" value="1"/>
</dbReference>
<feature type="compositionally biased region" description="Acidic residues" evidence="1">
    <location>
        <begin position="581"/>
        <end position="597"/>
    </location>
</feature>
<feature type="region of interest" description="Disordered" evidence="1">
    <location>
        <begin position="47"/>
        <end position="67"/>
    </location>
</feature>
<feature type="compositionally biased region" description="Basic and acidic residues" evidence="1">
    <location>
        <begin position="198"/>
        <end position="207"/>
    </location>
</feature>
<reference evidence="3 4" key="1">
    <citation type="submission" date="2024-10" db="EMBL/GenBank/DDBJ databases">
        <title>Updated reference genomes for cyclostephanoid diatoms.</title>
        <authorList>
            <person name="Roberts W.R."/>
            <person name="Alverson A.J."/>
        </authorList>
    </citation>
    <scope>NUCLEOTIDE SEQUENCE [LARGE SCALE GENOMIC DNA]</scope>
    <source>
        <strain evidence="3 4">AJA232-27</strain>
    </source>
</reference>
<dbReference type="PROSITE" id="PS50829">
    <property type="entry name" value="GYF"/>
    <property type="match status" value="1"/>
</dbReference>
<dbReference type="AlphaFoldDB" id="A0ABD3MLA9"/>
<dbReference type="InterPro" id="IPR035445">
    <property type="entry name" value="GYF-like_dom_sf"/>
</dbReference>
<evidence type="ECO:0000313" key="3">
    <source>
        <dbReference type="EMBL" id="KAL3762967.1"/>
    </source>
</evidence>
<feature type="compositionally biased region" description="Basic and acidic residues" evidence="1">
    <location>
        <begin position="560"/>
        <end position="573"/>
    </location>
</feature>
<keyword evidence="4" id="KW-1185">Reference proteome</keyword>
<feature type="region of interest" description="Disordered" evidence="1">
    <location>
        <begin position="558"/>
        <end position="670"/>
    </location>
</feature>
<feature type="compositionally biased region" description="Acidic residues" evidence="1">
    <location>
        <begin position="654"/>
        <end position="666"/>
    </location>
</feature>
<comment type="caution">
    <text evidence="3">The sequence shown here is derived from an EMBL/GenBank/DDBJ whole genome shotgun (WGS) entry which is preliminary data.</text>
</comment>
<feature type="region of interest" description="Disordered" evidence="1">
    <location>
        <begin position="753"/>
        <end position="773"/>
    </location>
</feature>
<dbReference type="Proteomes" id="UP001530293">
    <property type="component" value="Unassembled WGS sequence"/>
</dbReference>
<feature type="region of interest" description="Disordered" evidence="1">
    <location>
        <begin position="507"/>
        <end position="537"/>
    </location>
</feature>
<feature type="compositionally biased region" description="Pro residues" evidence="1">
    <location>
        <begin position="236"/>
        <end position="247"/>
    </location>
</feature>
<evidence type="ECO:0000256" key="1">
    <source>
        <dbReference type="SAM" id="MobiDB-lite"/>
    </source>
</evidence>
<dbReference type="InterPro" id="IPR051412">
    <property type="entry name" value="Formin_Homology_Diaphanous_sf"/>
</dbReference>
<proteinExistence type="predicted"/>